<comment type="caution">
    <text evidence="9">The sequence shown here is derived from an EMBL/GenBank/DDBJ whole genome shotgun (WGS) entry which is preliminary data.</text>
</comment>
<organism evidence="9 10">
    <name type="scientific">Mycolicibacterium brisbanense</name>
    <dbReference type="NCBI Taxonomy" id="146020"/>
    <lineage>
        <taxon>Bacteria</taxon>
        <taxon>Bacillati</taxon>
        <taxon>Actinomycetota</taxon>
        <taxon>Actinomycetes</taxon>
        <taxon>Mycobacteriales</taxon>
        <taxon>Mycobacteriaceae</taxon>
        <taxon>Mycolicibacterium</taxon>
    </lineage>
</organism>
<evidence type="ECO:0000313" key="10">
    <source>
        <dbReference type="Proteomes" id="UP000069620"/>
    </source>
</evidence>
<evidence type="ECO:0000256" key="6">
    <source>
        <dbReference type="ARBA" id="ARBA00022801"/>
    </source>
</evidence>
<proteinExistence type="inferred from homology"/>
<sequence length="259" mass="26490">MTHTPLSTPPVRRSDPSLIRTMLYLLALGAVVAGLLMTVMPGTAHAEPQARTNAVPAAVTATGCADVEVLFARGTFEGPGVGKVGQPFVDALQQRLPGRTVNVYAVNYPASLDFARAADGVLDAATHIRDIAAACPSTDIVVGGYSQGAAVSGYVTSDTVPANYPLPEGLTAALAPAVADHVAAVALFGKPSAGILNLLQHDAPPITIGTAFAGKTIDLCADQDPVCAGGLNRSAHSAYTTNGMPAQAADFVITRLHNR</sequence>
<comment type="function">
    <text evidence="8">Catalyzes the hydrolysis of complex carboxylic polyesters found in the cell wall of plants. Degrades cutin, a macromolecule that forms the structure of the plant cuticle.</text>
</comment>
<dbReference type="InterPro" id="IPR043580">
    <property type="entry name" value="CUTINASE_1"/>
</dbReference>
<comment type="similarity">
    <text evidence="2 8">Belongs to the cutinase family.</text>
</comment>
<reference evidence="10" key="1">
    <citation type="journal article" date="2016" name="Genome Announc.">
        <title>Draft Genome Sequences of Five Rapidly Growing Mycobacterium Species, M. thermoresistibile, M. fortuitum subsp. acetamidolyticum, M. canariasense, M. brisbanense, and M. novocastrense.</title>
        <authorList>
            <person name="Katahira K."/>
            <person name="Ogura Y."/>
            <person name="Gotoh Y."/>
            <person name="Hayashi T."/>
        </authorList>
    </citation>
    <scope>NUCLEOTIDE SEQUENCE [LARGE SCALE GENOMIC DNA]</scope>
    <source>
        <strain evidence="10">JCM15654</strain>
    </source>
</reference>
<name>A0A100VV71_9MYCO</name>
<evidence type="ECO:0000256" key="5">
    <source>
        <dbReference type="ARBA" id="ARBA00022729"/>
    </source>
</evidence>
<dbReference type="InterPro" id="IPR029058">
    <property type="entry name" value="AB_hydrolase_fold"/>
</dbReference>
<keyword evidence="5" id="KW-0732">Signal</keyword>
<dbReference type="EMBL" id="BCSX01000007">
    <property type="protein sequence ID" value="GAS86560.1"/>
    <property type="molecule type" value="Genomic_DNA"/>
</dbReference>
<dbReference type="Proteomes" id="UP000069620">
    <property type="component" value="Unassembled WGS sequence"/>
</dbReference>
<keyword evidence="10" id="KW-1185">Reference proteome</keyword>
<accession>A0A100VV71</accession>
<evidence type="ECO:0000256" key="4">
    <source>
        <dbReference type="ARBA" id="ARBA00022525"/>
    </source>
</evidence>
<keyword evidence="6 8" id="KW-0378">Hydrolase</keyword>
<dbReference type="STRING" id="146020.RMCB_0656"/>
<dbReference type="PANTHER" id="PTHR33630:SF9">
    <property type="entry name" value="CUTINASE 4"/>
    <property type="match status" value="1"/>
</dbReference>
<evidence type="ECO:0000256" key="2">
    <source>
        <dbReference type="ARBA" id="ARBA00007534"/>
    </source>
</evidence>
<evidence type="ECO:0000256" key="7">
    <source>
        <dbReference type="ARBA" id="ARBA00023157"/>
    </source>
</evidence>
<keyword evidence="3 8" id="KW-0719">Serine esterase</keyword>
<reference evidence="10" key="2">
    <citation type="submission" date="2016-02" db="EMBL/GenBank/DDBJ databases">
        <title>Draft genome sequence of five rapidly growing Mycobacterium species.</title>
        <authorList>
            <person name="Katahira K."/>
            <person name="Gotou Y."/>
            <person name="Iida K."/>
            <person name="Ogura Y."/>
            <person name="Hayashi T."/>
        </authorList>
    </citation>
    <scope>NUCLEOTIDE SEQUENCE [LARGE SCALE GENOMIC DNA]</scope>
    <source>
        <strain evidence="10">JCM15654</strain>
    </source>
</reference>
<dbReference type="GO" id="GO:0005576">
    <property type="term" value="C:extracellular region"/>
    <property type="evidence" value="ECO:0007669"/>
    <property type="project" value="UniProtKB-SubCell"/>
</dbReference>
<keyword evidence="4 8" id="KW-0964">Secreted</keyword>
<dbReference type="SUPFAM" id="SSF53474">
    <property type="entry name" value="alpha/beta-Hydrolases"/>
    <property type="match status" value="1"/>
</dbReference>
<evidence type="ECO:0000256" key="8">
    <source>
        <dbReference type="RuleBase" id="RU361263"/>
    </source>
</evidence>
<evidence type="ECO:0000256" key="3">
    <source>
        <dbReference type="ARBA" id="ARBA00022487"/>
    </source>
</evidence>
<dbReference type="SMART" id="SM01110">
    <property type="entry name" value="Cutinase"/>
    <property type="match status" value="1"/>
</dbReference>
<dbReference type="GO" id="GO:0052689">
    <property type="term" value="F:carboxylic ester hydrolase activity"/>
    <property type="evidence" value="ECO:0007669"/>
    <property type="project" value="UniProtKB-KW"/>
</dbReference>
<dbReference type="Pfam" id="PF01083">
    <property type="entry name" value="Cutinase"/>
    <property type="match status" value="1"/>
</dbReference>
<evidence type="ECO:0000313" key="9">
    <source>
        <dbReference type="EMBL" id="GAS86560.1"/>
    </source>
</evidence>
<comment type="subcellular location">
    <subcellularLocation>
        <location evidence="1 8">Secreted</location>
    </subcellularLocation>
</comment>
<dbReference type="AlphaFoldDB" id="A0A100VV71"/>
<gene>
    <name evidence="9" type="ORF">RMCB_0656</name>
</gene>
<protein>
    <recommendedName>
        <fullName evidence="8">Cutinase</fullName>
        <ecNumber evidence="8">3.1.1.-</ecNumber>
    </recommendedName>
</protein>
<dbReference type="PANTHER" id="PTHR33630">
    <property type="entry name" value="CUTINASE RV1984C-RELATED-RELATED"/>
    <property type="match status" value="1"/>
</dbReference>
<dbReference type="PROSITE" id="PS00155">
    <property type="entry name" value="CUTINASE_1"/>
    <property type="match status" value="1"/>
</dbReference>
<keyword evidence="7" id="KW-1015">Disulfide bond</keyword>
<dbReference type="EC" id="3.1.1.-" evidence="8"/>
<dbReference type="Gene3D" id="3.40.50.1820">
    <property type="entry name" value="alpha/beta hydrolase"/>
    <property type="match status" value="1"/>
</dbReference>
<dbReference type="InterPro" id="IPR000675">
    <property type="entry name" value="Cutinase/axe"/>
</dbReference>
<evidence type="ECO:0000256" key="1">
    <source>
        <dbReference type="ARBA" id="ARBA00004613"/>
    </source>
</evidence>